<name>A0A3D5J271_9FLAO</name>
<evidence type="ECO:0000313" key="2">
    <source>
        <dbReference type="EMBL" id="HCV81366.1"/>
    </source>
</evidence>
<feature type="signal peptide" evidence="1">
    <location>
        <begin position="1"/>
        <end position="19"/>
    </location>
</feature>
<dbReference type="RefSeq" id="WP_013072552.1">
    <property type="nucleotide sequence ID" value="NZ_CAJXAW010000011.1"/>
</dbReference>
<dbReference type="OMA" id="LWVPFRD"/>
<organism evidence="2 3">
    <name type="scientific">Zunongwangia profunda</name>
    <dbReference type="NCBI Taxonomy" id="398743"/>
    <lineage>
        <taxon>Bacteria</taxon>
        <taxon>Pseudomonadati</taxon>
        <taxon>Bacteroidota</taxon>
        <taxon>Flavobacteriia</taxon>
        <taxon>Flavobacteriales</taxon>
        <taxon>Flavobacteriaceae</taxon>
        <taxon>Zunongwangia</taxon>
    </lineage>
</organism>
<dbReference type="AlphaFoldDB" id="A0A3D5J271"/>
<sequence>MKITIFSCVFLLISFLNFAQQSNESQLESIIKFQHDLNEEYKDPEESPLSEDERLSFTQHDFYEIDTSFIVDAQFLRTPYEASFRMQTSSDRQPVYVKYADLYFTLKGKKMKLAVYQSQSLKENPEYFDYLFLPFTDLTNGEGSYSGGRYIDLRIPEEGVKKISLDFNKAYNPYCAYSGGYSCPVPPAENNLDMAITAGVKAYIKH</sequence>
<evidence type="ECO:0000256" key="1">
    <source>
        <dbReference type="SAM" id="SignalP"/>
    </source>
</evidence>
<feature type="chain" id="PRO_5017564587" evidence="1">
    <location>
        <begin position="20"/>
        <end position="206"/>
    </location>
</feature>
<dbReference type="EMBL" id="DPMF01000236">
    <property type="protein sequence ID" value="HCV81366.1"/>
    <property type="molecule type" value="Genomic_DNA"/>
</dbReference>
<accession>A0A3D5J271</accession>
<comment type="caution">
    <text evidence="2">The sequence shown here is derived from an EMBL/GenBank/DDBJ whole genome shotgun (WGS) entry which is preliminary data.</text>
</comment>
<reference evidence="2 3" key="1">
    <citation type="journal article" date="2018" name="Nat. Biotechnol.">
        <title>A standardized bacterial taxonomy based on genome phylogeny substantially revises the tree of life.</title>
        <authorList>
            <person name="Parks D.H."/>
            <person name="Chuvochina M."/>
            <person name="Waite D.W."/>
            <person name="Rinke C."/>
            <person name="Skarshewski A."/>
            <person name="Chaumeil P.A."/>
            <person name="Hugenholtz P."/>
        </authorList>
    </citation>
    <scope>NUCLEOTIDE SEQUENCE [LARGE SCALE GENOMIC DNA]</scope>
    <source>
        <strain evidence="2">UBA9359</strain>
    </source>
</reference>
<dbReference type="Pfam" id="PF07920">
    <property type="entry name" value="DUF1684"/>
    <property type="match status" value="1"/>
</dbReference>
<evidence type="ECO:0000313" key="3">
    <source>
        <dbReference type="Proteomes" id="UP000264330"/>
    </source>
</evidence>
<proteinExistence type="predicted"/>
<dbReference type="InterPro" id="IPR012467">
    <property type="entry name" value="DUF1684"/>
</dbReference>
<dbReference type="Proteomes" id="UP000264330">
    <property type="component" value="Unassembled WGS sequence"/>
</dbReference>
<protein>
    <submittedName>
        <fullName evidence="2">DUF1684 domain-containing protein</fullName>
    </submittedName>
</protein>
<dbReference type="PANTHER" id="PTHR41913">
    <property type="entry name" value="DUF1684 DOMAIN-CONTAINING PROTEIN"/>
    <property type="match status" value="1"/>
</dbReference>
<keyword evidence="1" id="KW-0732">Signal</keyword>
<gene>
    <name evidence="2" type="ORF">DGQ38_09990</name>
</gene>
<dbReference type="PANTHER" id="PTHR41913:SF1">
    <property type="entry name" value="DUF1684 DOMAIN-CONTAINING PROTEIN"/>
    <property type="match status" value="1"/>
</dbReference>